<gene>
    <name evidence="4" type="ORF">MNOR_LOCUS8144</name>
</gene>
<organism evidence="4 5">
    <name type="scientific">Meganyctiphanes norvegica</name>
    <name type="common">Northern krill</name>
    <name type="synonym">Thysanopoda norvegica</name>
    <dbReference type="NCBI Taxonomy" id="48144"/>
    <lineage>
        <taxon>Eukaryota</taxon>
        <taxon>Metazoa</taxon>
        <taxon>Ecdysozoa</taxon>
        <taxon>Arthropoda</taxon>
        <taxon>Crustacea</taxon>
        <taxon>Multicrustacea</taxon>
        <taxon>Malacostraca</taxon>
        <taxon>Eumalacostraca</taxon>
        <taxon>Eucarida</taxon>
        <taxon>Euphausiacea</taxon>
        <taxon>Euphausiidae</taxon>
        <taxon>Meganyctiphanes</taxon>
    </lineage>
</organism>
<dbReference type="SMART" id="SM00186">
    <property type="entry name" value="FBG"/>
    <property type="match status" value="1"/>
</dbReference>
<dbReference type="Gene3D" id="3.90.215.10">
    <property type="entry name" value="Gamma Fibrinogen, chain A, domain 1"/>
    <property type="match status" value="1"/>
</dbReference>
<dbReference type="Pfam" id="PF00147">
    <property type="entry name" value="Fibrinogen_C"/>
    <property type="match status" value="1"/>
</dbReference>
<accession>A0AAV2Q6A5</accession>
<dbReference type="InterPro" id="IPR036056">
    <property type="entry name" value="Fibrinogen-like_C"/>
</dbReference>
<name>A0AAV2Q6A5_MEGNR</name>
<protein>
    <recommendedName>
        <fullName evidence="3">Fibrinogen C-terminal domain-containing protein</fullName>
    </recommendedName>
</protein>
<proteinExistence type="predicted"/>
<dbReference type="PROSITE" id="PS51406">
    <property type="entry name" value="FIBRINOGEN_C_2"/>
    <property type="match status" value="1"/>
</dbReference>
<feature type="domain" description="Fibrinogen C-terminal" evidence="3">
    <location>
        <begin position="179"/>
        <end position="403"/>
    </location>
</feature>
<feature type="compositionally biased region" description="Polar residues" evidence="2">
    <location>
        <begin position="159"/>
        <end position="171"/>
    </location>
</feature>
<dbReference type="GO" id="GO:0005615">
    <property type="term" value="C:extracellular space"/>
    <property type="evidence" value="ECO:0007669"/>
    <property type="project" value="TreeGrafter"/>
</dbReference>
<evidence type="ECO:0000256" key="2">
    <source>
        <dbReference type="SAM" id="MobiDB-lite"/>
    </source>
</evidence>
<keyword evidence="1" id="KW-0175">Coiled coil</keyword>
<evidence type="ECO:0000313" key="4">
    <source>
        <dbReference type="EMBL" id="CAL4069975.1"/>
    </source>
</evidence>
<feature type="coiled-coil region" evidence="1">
    <location>
        <begin position="1"/>
        <end position="28"/>
    </location>
</feature>
<dbReference type="InterPro" id="IPR014716">
    <property type="entry name" value="Fibrinogen_a/b/g_C_1"/>
</dbReference>
<evidence type="ECO:0000313" key="5">
    <source>
        <dbReference type="Proteomes" id="UP001497623"/>
    </source>
</evidence>
<keyword evidence="5" id="KW-1185">Reference proteome</keyword>
<evidence type="ECO:0000256" key="1">
    <source>
        <dbReference type="SAM" id="Coils"/>
    </source>
</evidence>
<dbReference type="EMBL" id="CAXKWB010003720">
    <property type="protein sequence ID" value="CAL4069975.1"/>
    <property type="molecule type" value="Genomic_DNA"/>
</dbReference>
<dbReference type="PANTHER" id="PTHR19143">
    <property type="entry name" value="FIBRINOGEN/TENASCIN/ANGIOPOEITIN"/>
    <property type="match status" value="1"/>
</dbReference>
<comment type="caution">
    <text evidence="4">The sequence shown here is derived from an EMBL/GenBank/DDBJ whole genome shotgun (WGS) entry which is preliminary data.</text>
</comment>
<dbReference type="SUPFAM" id="SSF56496">
    <property type="entry name" value="Fibrinogen C-terminal domain-like"/>
    <property type="match status" value="1"/>
</dbReference>
<dbReference type="InterPro" id="IPR050373">
    <property type="entry name" value="Fibrinogen_C-term_domain"/>
</dbReference>
<dbReference type="AlphaFoldDB" id="A0AAV2Q6A5"/>
<dbReference type="Proteomes" id="UP001497623">
    <property type="component" value="Unassembled WGS sequence"/>
</dbReference>
<sequence>MAGMMEEVAGMREEMARMKAEMGGLREKLQWQEEINKLKIQRMEEIPPLIDNKPSDTVSCGSNNDSSLVLAVLQLSSTLGNLQTGRGEDDRHIQDNVTEQMSKLIYPRRSSSVSNITHGNTTVDTLANGLSEIQSTVEALQAKVEGLAAPGDGRDQELSSRGNTTTDSSQGLISNSVAHSHMVKPRYCHDIYIQGGRRDGVFEIYPGWNVSQSVKVWCEFDVGSEVGWTIILARMPTEEPVNFSRGWDDYKAGFGDAHNEYWIGLLMLHEIMLAHCSQVLQISLHSWDQTTRNAQYKDFSIGDEESGYKLYVGGYSGDAGDSLALHNGMMFTTKDRDNDEKGTNCATYAGRERGGFWYKSCFHTNPFGVLRKKAKGDNYGIRWYKWLGDVNLKKIIFKISPRLPSLI</sequence>
<evidence type="ECO:0000259" key="3">
    <source>
        <dbReference type="PROSITE" id="PS51406"/>
    </source>
</evidence>
<dbReference type="CDD" id="cd00087">
    <property type="entry name" value="FReD"/>
    <property type="match status" value="1"/>
</dbReference>
<dbReference type="InterPro" id="IPR002181">
    <property type="entry name" value="Fibrinogen_a/b/g_C_dom"/>
</dbReference>
<feature type="region of interest" description="Disordered" evidence="2">
    <location>
        <begin position="147"/>
        <end position="171"/>
    </location>
</feature>
<reference evidence="4 5" key="1">
    <citation type="submission" date="2024-05" db="EMBL/GenBank/DDBJ databases">
        <authorList>
            <person name="Wallberg A."/>
        </authorList>
    </citation>
    <scope>NUCLEOTIDE SEQUENCE [LARGE SCALE GENOMIC DNA]</scope>
</reference>